<gene>
    <name evidence="1" type="ORF">Mterra_03110</name>
</gene>
<reference evidence="1 2" key="1">
    <citation type="submission" date="2018-08" db="EMBL/GenBank/DDBJ databases">
        <title>Meiothermus terrae DSM 26712 genome sequencing project.</title>
        <authorList>
            <person name="Da Costa M.S."/>
            <person name="Albuquerque L."/>
            <person name="Raposo P."/>
            <person name="Froufe H.J.C."/>
            <person name="Barroso C.S."/>
            <person name="Egas C."/>
        </authorList>
    </citation>
    <scope>NUCLEOTIDE SEQUENCE [LARGE SCALE GENOMIC DNA]</scope>
    <source>
        <strain evidence="1 2">DSM 26712</strain>
    </source>
</reference>
<evidence type="ECO:0000313" key="1">
    <source>
        <dbReference type="EMBL" id="RIH81529.1"/>
    </source>
</evidence>
<organism evidence="1 2">
    <name type="scientific">Calidithermus terrae</name>
    <dbReference type="NCBI Taxonomy" id="1408545"/>
    <lineage>
        <taxon>Bacteria</taxon>
        <taxon>Thermotogati</taxon>
        <taxon>Deinococcota</taxon>
        <taxon>Deinococci</taxon>
        <taxon>Thermales</taxon>
        <taxon>Thermaceae</taxon>
        <taxon>Calidithermus</taxon>
    </lineage>
</organism>
<dbReference type="Proteomes" id="UP000265715">
    <property type="component" value="Unassembled WGS sequence"/>
</dbReference>
<name>A0A399EEE7_9DEIN</name>
<dbReference type="EMBL" id="QXDL01000167">
    <property type="protein sequence ID" value="RIH81529.1"/>
    <property type="molecule type" value="Genomic_DNA"/>
</dbReference>
<protein>
    <submittedName>
        <fullName evidence="1">Uncharacterized protein</fullName>
    </submittedName>
</protein>
<accession>A0A399EEE7</accession>
<keyword evidence="2" id="KW-1185">Reference proteome</keyword>
<dbReference type="AlphaFoldDB" id="A0A399EEE7"/>
<evidence type="ECO:0000313" key="2">
    <source>
        <dbReference type="Proteomes" id="UP000265715"/>
    </source>
</evidence>
<sequence>MRTYPLPRPWARPANLRTPAVGAVLLVLLLLLGQGRPLPLAEPQQKLSLRQVLAHLEPYRREAVVREFLALKASAEILTGRPGARAVGRLLRLELYNQSYGRPSAFDDPEAALAASRRWLEALGSLKRGSPPDTRDLPLALQHVLPHREAIRRAAQGLHFPSGVLAAIVDNEQYGGDKALGLSRGIRSLADGLAESLSESTGSAGLLARTLGLAQMSWEDALKQQPRLARFAAWPYPTFPQTELEARQALEDPAANLLLTASRLRGYFNAALGLPRDHTRYLAGHWLYYLGPAWHNWPTGAQQQATWPYAFHGFFKGLFYQALFATR</sequence>
<comment type="caution">
    <text evidence="1">The sequence shown here is derived from an EMBL/GenBank/DDBJ whole genome shotgun (WGS) entry which is preliminary data.</text>
</comment>
<proteinExistence type="predicted"/>